<feature type="domain" description="AB hydrolase-1" evidence="1">
    <location>
        <begin position="32"/>
        <end position="267"/>
    </location>
</feature>
<evidence type="ECO:0000259" key="1">
    <source>
        <dbReference type="Pfam" id="PF00561"/>
    </source>
</evidence>
<dbReference type="PRINTS" id="PR00111">
    <property type="entry name" value="ABHYDROLASE"/>
</dbReference>
<organism evidence="2 3">
    <name type="scientific">Francisella adeliensis</name>
    <dbReference type="NCBI Taxonomy" id="2007306"/>
    <lineage>
        <taxon>Bacteria</taxon>
        <taxon>Pseudomonadati</taxon>
        <taxon>Pseudomonadota</taxon>
        <taxon>Gammaproteobacteria</taxon>
        <taxon>Thiotrichales</taxon>
        <taxon>Francisellaceae</taxon>
        <taxon>Francisella</taxon>
    </lineage>
</organism>
<dbReference type="InterPro" id="IPR051411">
    <property type="entry name" value="Polyketide_trans_af380"/>
</dbReference>
<name>A0ABX6KAB7_9GAMM</name>
<keyword evidence="3" id="KW-1185">Reference proteome</keyword>
<gene>
    <name evidence="2" type="ORF">FZC43_01360</name>
</gene>
<dbReference type="SUPFAM" id="SSF53474">
    <property type="entry name" value="alpha/beta-Hydrolases"/>
    <property type="match status" value="1"/>
</dbReference>
<proteinExistence type="predicted"/>
<accession>A0ABX6KAB7</accession>
<dbReference type="PANTHER" id="PTHR47751">
    <property type="entry name" value="SUPERFAMILY HYDROLASE, PUTATIVE (AFU_ORTHOLOGUE AFUA_2G16580)-RELATED"/>
    <property type="match status" value="1"/>
</dbReference>
<sequence length="291" mass="32754">MMKKINFNSHGSNIAALLYTPENFDANNKYHTIVLCHGFAGFKEVLLPAYAEAFAKAGYIVLNFDYRGFGESEGERGRLVPKLQIEDIHSAIDYIASLDFVDSSKIGLWGTSYGGANAITAAAQNDLVKCLSVQLTFGNGERVITGDMSTEEKEKFVGMIDKMLAKKEKTGKEMMVPLHKVLTDEQSKGFYERYSKEYDAFDIKTPFLTVNETMSHKPENYISDLKIPVLIVASDTDSVNPVEESHILYEKANQPKELMLLEGISHYECYEGEPLQKILAKQIAWFDEFIK</sequence>
<dbReference type="InterPro" id="IPR000073">
    <property type="entry name" value="AB_hydrolase_1"/>
</dbReference>
<dbReference type="InterPro" id="IPR029058">
    <property type="entry name" value="AB_hydrolase_fold"/>
</dbReference>
<dbReference type="Pfam" id="PF00561">
    <property type="entry name" value="Abhydrolase_1"/>
    <property type="match status" value="1"/>
</dbReference>
<dbReference type="GO" id="GO:0016787">
    <property type="term" value="F:hydrolase activity"/>
    <property type="evidence" value="ECO:0007669"/>
    <property type="project" value="UniProtKB-KW"/>
</dbReference>
<dbReference type="EMBL" id="CP043424">
    <property type="protein sequence ID" value="QIW11376.1"/>
    <property type="molecule type" value="Genomic_DNA"/>
</dbReference>
<evidence type="ECO:0000313" key="3">
    <source>
        <dbReference type="Proteomes" id="UP000681131"/>
    </source>
</evidence>
<dbReference type="Proteomes" id="UP000681131">
    <property type="component" value="Chromosome"/>
</dbReference>
<protein>
    <submittedName>
        <fullName evidence="2">Alpha/beta fold hydrolase</fullName>
    </submittedName>
</protein>
<dbReference type="Gene3D" id="1.10.10.800">
    <property type="match status" value="1"/>
</dbReference>
<reference evidence="2 3" key="1">
    <citation type="submission" date="2019-08" db="EMBL/GenBank/DDBJ databases">
        <title>Complete genome sequences of Francisella adeliensis (FSC1325 and FSC1326).</title>
        <authorList>
            <person name="Ohrman C."/>
            <person name="Uneklint I."/>
            <person name="Vallesi A."/>
            <person name="Karlsson L."/>
            <person name="Sjodin A."/>
        </authorList>
    </citation>
    <scope>NUCLEOTIDE SEQUENCE [LARGE SCALE GENOMIC DNA]</scope>
    <source>
        <strain evidence="2 3">FSC1325</strain>
    </source>
</reference>
<evidence type="ECO:0000313" key="2">
    <source>
        <dbReference type="EMBL" id="QIW11376.1"/>
    </source>
</evidence>
<dbReference type="Gene3D" id="3.40.50.1820">
    <property type="entry name" value="alpha/beta hydrolase"/>
    <property type="match status" value="1"/>
</dbReference>
<dbReference type="PANTHER" id="PTHR47751:SF2">
    <property type="entry name" value="DLTD N-TERMINAL DOMAIN PROTEIN (AFU_ORTHOLOGUE AFUA_8G00380)-RELATED"/>
    <property type="match status" value="1"/>
</dbReference>
<keyword evidence="2" id="KW-0378">Hydrolase</keyword>